<proteinExistence type="predicted"/>
<comment type="caution">
    <text evidence="2">The sequence shown here is derived from an EMBL/GenBank/DDBJ whole genome shotgun (WGS) entry which is preliminary data.</text>
</comment>
<reference evidence="2 3" key="1">
    <citation type="journal article" date="2019" name="Sci. Rep.">
        <title>Orb-weaving spider Araneus ventricosus genome elucidates the spidroin gene catalogue.</title>
        <authorList>
            <person name="Kono N."/>
            <person name="Nakamura H."/>
            <person name="Ohtoshi R."/>
            <person name="Moran D.A.P."/>
            <person name="Shinohara A."/>
            <person name="Yoshida Y."/>
            <person name="Fujiwara M."/>
            <person name="Mori M."/>
            <person name="Tomita M."/>
            <person name="Arakawa K."/>
        </authorList>
    </citation>
    <scope>NUCLEOTIDE SEQUENCE [LARGE SCALE GENOMIC DNA]</scope>
</reference>
<evidence type="ECO:0000313" key="3">
    <source>
        <dbReference type="Proteomes" id="UP000499080"/>
    </source>
</evidence>
<dbReference type="Proteomes" id="UP000499080">
    <property type="component" value="Unassembled WGS sequence"/>
</dbReference>
<feature type="region of interest" description="Disordered" evidence="1">
    <location>
        <begin position="117"/>
        <end position="145"/>
    </location>
</feature>
<sequence length="145" mass="16589">MLANRKRRLRSSVSSMIPVFIMVRVKQCRPLVGISHLLRIGTTPRHLTLVFSVTSPSASQPMAVSWGYESSATPNLSTRRWPTEIRFGGVDSPVKRSRPTTRPAMLEVERLFETLHTSYPRPRARRERVDRDRKSRGTAPRLHNS</sequence>
<protein>
    <submittedName>
        <fullName evidence="2">Uncharacterized protein</fullName>
    </submittedName>
</protein>
<gene>
    <name evidence="2" type="ORF">AVEN_29584_1</name>
</gene>
<evidence type="ECO:0000256" key="1">
    <source>
        <dbReference type="SAM" id="MobiDB-lite"/>
    </source>
</evidence>
<dbReference type="EMBL" id="BGPR01026044">
    <property type="protein sequence ID" value="GBN95454.1"/>
    <property type="molecule type" value="Genomic_DNA"/>
</dbReference>
<organism evidence="2 3">
    <name type="scientific">Araneus ventricosus</name>
    <name type="common">Orbweaver spider</name>
    <name type="synonym">Epeira ventricosa</name>
    <dbReference type="NCBI Taxonomy" id="182803"/>
    <lineage>
        <taxon>Eukaryota</taxon>
        <taxon>Metazoa</taxon>
        <taxon>Ecdysozoa</taxon>
        <taxon>Arthropoda</taxon>
        <taxon>Chelicerata</taxon>
        <taxon>Arachnida</taxon>
        <taxon>Araneae</taxon>
        <taxon>Araneomorphae</taxon>
        <taxon>Entelegynae</taxon>
        <taxon>Araneoidea</taxon>
        <taxon>Araneidae</taxon>
        <taxon>Araneus</taxon>
    </lineage>
</organism>
<keyword evidence="3" id="KW-1185">Reference proteome</keyword>
<dbReference type="AlphaFoldDB" id="A0A4Y2T4A7"/>
<accession>A0A4Y2T4A7</accession>
<evidence type="ECO:0000313" key="2">
    <source>
        <dbReference type="EMBL" id="GBN95454.1"/>
    </source>
</evidence>
<name>A0A4Y2T4A7_ARAVE</name>